<keyword evidence="2" id="KW-1185">Reference proteome</keyword>
<dbReference type="Proteomes" id="UP000604046">
    <property type="component" value="Unassembled WGS sequence"/>
</dbReference>
<accession>A0A812PD55</accession>
<organism evidence="1 2">
    <name type="scientific">Symbiodinium natans</name>
    <dbReference type="NCBI Taxonomy" id="878477"/>
    <lineage>
        <taxon>Eukaryota</taxon>
        <taxon>Sar</taxon>
        <taxon>Alveolata</taxon>
        <taxon>Dinophyceae</taxon>
        <taxon>Suessiales</taxon>
        <taxon>Symbiodiniaceae</taxon>
        <taxon>Symbiodinium</taxon>
    </lineage>
</organism>
<reference evidence="1" key="1">
    <citation type="submission" date="2021-02" db="EMBL/GenBank/DDBJ databases">
        <authorList>
            <person name="Dougan E. K."/>
            <person name="Rhodes N."/>
            <person name="Thang M."/>
            <person name="Chan C."/>
        </authorList>
    </citation>
    <scope>NUCLEOTIDE SEQUENCE</scope>
</reference>
<proteinExistence type="predicted"/>
<protein>
    <submittedName>
        <fullName evidence="1">Uncharacterized protein</fullName>
    </submittedName>
</protein>
<evidence type="ECO:0000313" key="1">
    <source>
        <dbReference type="EMBL" id="CAE7329214.1"/>
    </source>
</evidence>
<dbReference type="EMBL" id="CAJNDS010002104">
    <property type="protein sequence ID" value="CAE7329214.1"/>
    <property type="molecule type" value="Genomic_DNA"/>
</dbReference>
<sequence>MWCPSHRGQVGGQLALHKEQCHLGLQPAQLQKAAGPQLPAAGPQLLATWHAEISGLCCWCLTCVVLQNPVELTRGGCKRACAQVMLRIKGTFSIGIRQEMGGLLTHSSQPCM</sequence>
<name>A0A812PD55_9DINO</name>
<gene>
    <name evidence="1" type="ORF">SNAT2548_LOCUS17231</name>
</gene>
<comment type="caution">
    <text evidence="1">The sequence shown here is derived from an EMBL/GenBank/DDBJ whole genome shotgun (WGS) entry which is preliminary data.</text>
</comment>
<evidence type="ECO:0000313" key="2">
    <source>
        <dbReference type="Proteomes" id="UP000604046"/>
    </source>
</evidence>
<dbReference type="AlphaFoldDB" id="A0A812PD55"/>